<dbReference type="Gene3D" id="1.10.4030.10">
    <property type="entry name" value="Porin chaperone SurA, peptide-binding domain"/>
    <property type="match status" value="1"/>
</dbReference>
<evidence type="ECO:0000313" key="2">
    <source>
        <dbReference type="EMBL" id="SDL20247.1"/>
    </source>
</evidence>
<dbReference type="RefSeq" id="WP_092161477.1">
    <property type="nucleotide sequence ID" value="NZ_FNGA01000003.1"/>
</dbReference>
<dbReference type="InterPro" id="IPR046357">
    <property type="entry name" value="PPIase_dom_sf"/>
</dbReference>
<proteinExistence type="predicted"/>
<keyword evidence="3" id="KW-1185">Reference proteome</keyword>
<protein>
    <submittedName>
        <fullName evidence="2">SurA N-terminal domain-containing protein</fullName>
    </submittedName>
</protein>
<dbReference type="STRING" id="246191.SAMN05660337_2449"/>
<gene>
    <name evidence="2" type="ORF">SAMN05660337_2449</name>
</gene>
<dbReference type="Gene3D" id="3.10.50.40">
    <property type="match status" value="1"/>
</dbReference>
<evidence type="ECO:0000256" key="1">
    <source>
        <dbReference type="SAM" id="MobiDB-lite"/>
    </source>
</evidence>
<dbReference type="AlphaFoldDB" id="A0A1G9I4S6"/>
<dbReference type="Proteomes" id="UP000199053">
    <property type="component" value="Unassembled WGS sequence"/>
</dbReference>
<dbReference type="GO" id="GO:0003755">
    <property type="term" value="F:peptidyl-prolyl cis-trans isomerase activity"/>
    <property type="evidence" value="ECO:0007669"/>
    <property type="project" value="InterPro"/>
</dbReference>
<organism evidence="2 3">
    <name type="scientific">Maridesulfovibrio ferrireducens</name>
    <dbReference type="NCBI Taxonomy" id="246191"/>
    <lineage>
        <taxon>Bacteria</taxon>
        <taxon>Pseudomonadati</taxon>
        <taxon>Thermodesulfobacteriota</taxon>
        <taxon>Desulfovibrionia</taxon>
        <taxon>Desulfovibrionales</taxon>
        <taxon>Desulfovibrionaceae</taxon>
        <taxon>Maridesulfovibrio</taxon>
    </lineage>
</organism>
<dbReference type="PROSITE" id="PS51257">
    <property type="entry name" value="PROKAR_LIPOPROTEIN"/>
    <property type="match status" value="1"/>
</dbReference>
<dbReference type="OrthoDB" id="5454722at2"/>
<dbReference type="Pfam" id="PF13624">
    <property type="entry name" value="SurA_N_3"/>
    <property type="match status" value="1"/>
</dbReference>
<sequence length="320" mass="37164">MKKIIILLMLTSLFVFGCKNKKEEPGIVARVNGKPVYLSQLDYKYDLMHDGSAGFIPSVSQVRSEYGQILGDIIVQELVSQELEEQNIPVSDKELKEAEDEVRSDYPENAFEQILIEEYIDLNSWRSQLKYQLAMDKFFSQILRPEIKIDYKEAEEYYRTHLSDFYMQAGFKFIMIKGFSRDLVTKGVEQFRKGVSPEEISNNLKQVTVREIWVRNGQLPTTWEPFVQELDPGKASPVITQEKEFICLILKEKKDATLLTPLQAYPAVEKVLLERKLDDKFELWLKNKLANSNIKISKELLPQQKTEKPVPVENKNTKTE</sequence>
<feature type="region of interest" description="Disordered" evidence="1">
    <location>
        <begin position="300"/>
        <end position="320"/>
    </location>
</feature>
<dbReference type="PANTHER" id="PTHR47245">
    <property type="entry name" value="PEPTIDYLPROLYL ISOMERASE"/>
    <property type="match status" value="1"/>
</dbReference>
<name>A0A1G9I4S6_9BACT</name>
<dbReference type="SUPFAM" id="SSF109998">
    <property type="entry name" value="Triger factor/SurA peptide-binding domain-like"/>
    <property type="match status" value="1"/>
</dbReference>
<dbReference type="InterPro" id="IPR050245">
    <property type="entry name" value="PrsA_foldase"/>
</dbReference>
<accession>A0A1G9I4S6</accession>
<feature type="compositionally biased region" description="Basic and acidic residues" evidence="1">
    <location>
        <begin position="305"/>
        <end position="320"/>
    </location>
</feature>
<evidence type="ECO:0000313" key="3">
    <source>
        <dbReference type="Proteomes" id="UP000199053"/>
    </source>
</evidence>
<dbReference type="PANTHER" id="PTHR47245:SF2">
    <property type="entry name" value="PEPTIDYL-PROLYL CIS-TRANS ISOMERASE HP_0175-RELATED"/>
    <property type="match status" value="1"/>
</dbReference>
<reference evidence="3" key="1">
    <citation type="submission" date="2016-10" db="EMBL/GenBank/DDBJ databases">
        <authorList>
            <person name="Varghese N."/>
            <person name="Submissions S."/>
        </authorList>
    </citation>
    <scope>NUCLEOTIDE SEQUENCE [LARGE SCALE GENOMIC DNA]</scope>
    <source>
        <strain evidence="3">DSM 16995</strain>
    </source>
</reference>
<dbReference type="InterPro" id="IPR027304">
    <property type="entry name" value="Trigger_fact/SurA_dom_sf"/>
</dbReference>
<dbReference type="EMBL" id="FNGA01000003">
    <property type="protein sequence ID" value="SDL20247.1"/>
    <property type="molecule type" value="Genomic_DNA"/>
</dbReference>